<keyword evidence="1" id="KW-0732">Signal</keyword>
<comment type="caution">
    <text evidence="3">The sequence shown here is derived from an EMBL/GenBank/DDBJ whole genome shotgun (WGS) entry which is preliminary data.</text>
</comment>
<dbReference type="STRING" id="1702214.AL399_05275"/>
<dbReference type="Proteomes" id="UP000054172">
    <property type="component" value="Unassembled WGS sequence"/>
</dbReference>
<gene>
    <name evidence="3" type="ORF">AL399_05275</name>
</gene>
<dbReference type="GO" id="GO:0016020">
    <property type="term" value="C:membrane"/>
    <property type="evidence" value="ECO:0007669"/>
    <property type="project" value="InterPro"/>
</dbReference>
<accession>A0A0Q4B4G3</accession>
<dbReference type="InterPro" id="IPR000998">
    <property type="entry name" value="MAM_dom"/>
</dbReference>
<feature type="signal peptide" evidence="1">
    <location>
        <begin position="1"/>
        <end position="20"/>
    </location>
</feature>
<reference evidence="3" key="1">
    <citation type="submission" date="2015-08" db="EMBL/GenBank/DDBJ databases">
        <title>Candidatus Bacteriodes Periocalifornicus.</title>
        <authorList>
            <person name="McLean J.S."/>
            <person name="Kelley S."/>
        </authorList>
    </citation>
    <scope>NUCLEOTIDE SEQUENCE [LARGE SCALE GENOMIC DNA]</scope>
    <source>
        <strain evidence="3">12B</strain>
    </source>
</reference>
<protein>
    <recommendedName>
        <fullName evidence="2">MAM domain-containing protein</fullName>
    </recommendedName>
</protein>
<evidence type="ECO:0000313" key="3">
    <source>
        <dbReference type="EMBL" id="KQM08805.1"/>
    </source>
</evidence>
<proteinExistence type="predicted"/>
<feature type="chain" id="PRO_5006212477" description="MAM domain-containing protein" evidence="1">
    <location>
        <begin position="21"/>
        <end position="2978"/>
    </location>
</feature>
<dbReference type="PROSITE" id="PS50060">
    <property type="entry name" value="MAM_2"/>
    <property type="match status" value="1"/>
</dbReference>
<evidence type="ECO:0000313" key="4">
    <source>
        <dbReference type="Proteomes" id="UP000054172"/>
    </source>
</evidence>
<organism evidence="3 4">
    <name type="scientific">Candidatus [Bacteroides] periocalifornicus</name>
    <dbReference type="NCBI Taxonomy" id="1702214"/>
    <lineage>
        <taxon>Bacteria</taxon>
        <taxon>Pseudomonadati</taxon>
        <taxon>Bacteroidota</taxon>
    </lineage>
</organism>
<dbReference type="Gene3D" id="2.60.120.200">
    <property type="match status" value="1"/>
</dbReference>
<keyword evidence="4" id="KW-1185">Reference proteome</keyword>
<evidence type="ECO:0000259" key="2">
    <source>
        <dbReference type="PROSITE" id="PS50060"/>
    </source>
</evidence>
<dbReference type="InterPro" id="IPR013783">
    <property type="entry name" value="Ig-like_fold"/>
</dbReference>
<dbReference type="EMBL" id="LIIK01000021">
    <property type="protein sequence ID" value="KQM08805.1"/>
    <property type="molecule type" value="Genomic_DNA"/>
</dbReference>
<dbReference type="PATRIC" id="fig|1702214.3.peg.2077"/>
<feature type="domain" description="MAM" evidence="2">
    <location>
        <begin position="55"/>
        <end position="236"/>
    </location>
</feature>
<dbReference type="Gene3D" id="2.60.40.10">
    <property type="entry name" value="Immunoglobulins"/>
    <property type="match status" value="1"/>
</dbReference>
<name>A0A0Q4B4G3_9BACT</name>
<sequence length="2978" mass="326351">MARWLLFLAVGAGLWGAASGQTNPWLENIKPGTSLPVGKTDSHGNYLVVKAYRGFEESEYPEKTSDFRIDAGGWTMESKNFSIAKWILWEGGSGPANGSIHYPSGAKVGKHNALNAFFGSGRQTYLVTPPTNVSSREVSDPALYFWFAAMANQNQPDELQIFVRNKRAKNASHKEFKTPIAIFRNEGEGGWVEVQVKLNEAFKGWSEEDKQSVQFGFLAIGNNGWGICLDELMLIDLGGKPAQVSNVGMSQLIQPLGQDSKLNEIFRVDVGVGTGSGKYKIKEFKLEFDGAPEVYERSVEHLYLYHSKLPTFDSHLQNRMATITMQGGKVTNIAWEKRGSDQHEDRFLEPGQRHYLWLVADIKSTAQPKDVLRFKAPRSAIELVYCDNRGEENPKVGSKIYPIEQEWTAGEERKCTIYKTLFSDSFENGAGNWTLASDWKVGQICATHHSFGSDKLSQHPSRAFGGTGVLATAKMGDASGACAGKIQPMYSPNLSEESCTAVKANIDASIYRNVLVRFRYAASLGGSNDRVSLFVNTAAYGPQKVWLENSGVRDTGWKTAVVEIRDYADRVQNLTLGFAIKSDAVDENAGLLIDDFQVLGDYIKADVGVENILPPTTLEFDANSKITVRVKNYGAEAVDASKVTVTVKVNGEEMVLPGKMGSIAAGATLDWEFSSNRLVPVTNRNNEIVVEATAKIPDDDGTDNDTKRVRFYSFPKFEVSATKPWPENTDIRMDQWYPTTYPGGGASSWLQSFKELCSKCASGRMFSADPPVNKFIWTTGNERNNTHENSVLTGPIFDLKADANVKYEVVVTHMLSERAKMWIEYRTDVNAPSASTEGWTTLLPPTGGWSENWYGGTANAWVGTSSTSPGPEPMPVPYSYKVSKTMLPVQSGKVQLRVRFNDPDNAEANEGAAVNMIRVQALKADLAVTGFTPQPQCTNTPSSTPLKIKVKNNGPVVQKSFMCPVHVVVREMQEYRRPRGTRTPDLPVPSQVVLVDKILSLQIPDINVGEEKEIDTELAFAWDWADWGYAVDIALNVEQSSQGSDENTANNSYSGSYIPKMYPGLFFAEADPATRQIAVPSQIGPNMPLTLSPRNRRAWANHMNDDLVSGGTAQVTKGGHPAEGIRYYSATSDGTFKIKFKYSYGVNVVGTCPETTEEYTLVKNDVRLSLGQVDVKQNSCYSPGGENVGVQISGTPGTEVKAIIYISGDYAHPAASAEGAIPATDKSVTLSLTGVKIPANYSTVEVVALVKKGSSYLPSQGTEGHRVISKVYRWKTPRHLPVYVRTRTGDPGNYTYSNQMLLPYERAVVNNFTTAKLELYTPAEDGVKYTWIRTRNGVSETIEGNSIYLEEYDASYSVKAESKECGGTPIVSNFIQVWSGDIELVAFTGVTALEGVCQSASGGTQLSIDLENHSRTLYKAGLPVKFVMTYPDASTENIDIKLPKDLQEQARITIPLPEIPKGKLKIGHNTLKLEFKQIGASADGDGDKSNNTIEGDINVKPSPEVEFEDAAKPDGVIRQKIDRWVFSPRIKSKDGTTYNWTGRMVDDELQAWSASLGRQSTLTVEGTPKYDLYKIAVKNAEGCTTEKIYKLIMTDASLKRIERPFSSCSLGEDNTDVVVVIIGNEGKRPLQKDTEVTVTVKLSDGTTYTADKEQLDNDIPEGGDYKIIIPAEGLQKKLAGVQNMRLTAEVKLGNLNGKKVEDIESSNNKVTTEIYSYGYPKFNVSYEPVSDCSSSKLVLESGTKLSVKWQYAIFAVENLQGANTSESLYSPNPLDPPMLIEDGKTPPDNPSAAPLGEGSFYLPTKSTMEKSEDRAGKGHYVIRTRNSEGCEADVKFDLVLERYALELVGSQSTSPRAQCQFPDEKLETQVVVKNTGNTKLPEGTKLKFTAILNDDTKNQGSTDEYEVEAAKNAGRLEESEAVLKGELPPNYSFPFTIKLPKLNVGRDGQELRIQVKVAFGDETGLQCANLAGSEAVGILKTQDKKDVGTFDITITPAGGAKETKNLEKRTYSDPFEYEVDYVALDVQNQGTEEFTYQWSWDGGIGLKYGSGRRTDDKAQGIDVEGSGRVACRLTNKTSGCSRESGGYIRRKGLNLAVKWIVSPRSTCKPNVPEAIPVKVWVANVGSNDFVVEKEKDAQKAFTIKYAVYKKGETTNPLSEGSKDVMFKDLFTLNNDDPGDLHNGMVGLRAIKISQVQGQVSDTTESIRDFDLPDITGMKGLRETDFYIQAELLDISPDVEGSAGMPKHVTKKEFQHYESPTIAGEKLGGAKEVFYSATGVIKVTDEGEEGLYHNYQWSKVGGGTLQTGESSGLAGATPSSAVVTEPGDYTLTFVDANQCAGSASKTVRFPAYLVFAESDLVLPEKEACALTADEEVAVKVTNMGKEAYTPPSGGVPVDVECTEYSDDTTLSTDADKKQSLVGARLQLMDAPLAPGATGVMKGKITATDGKHLSLACEEGKQMKFQIMVKIRNEADSSQLVMPADKRPKREVKTGDVVNHSHPLLGKPLDEMAKDGLEDPSADLMRIPFAKRGFIMSPTNIGIQTGLKWYYTAQGVTDSTNTGRDQKVMRTGEYMLKLSEKHGNQACQSTYGPIKLRFKPEYVLAPEFDQSSTTQCREAKDKDVGLESPIAIKLKVAPRVVPIAAGDKFTVSYEEEGSAVSLHEEELVVENTIDTTAADKPTVLEYSFQIKPRFKAGNHKIKVKVIYKDDLGDPSQGDVMEELHFNIKPAFDFDATFTTENPPITIVGPEPPAGDSYTYWWSVNSGTGSSAIHDRSGEYFLKVTSNGCTTEKTFLVRIMRKVSWEVENPDMGTFKVELLKRDSEEVERELSNPDAVSGEAELLITALPKKGHILNVLERQGVEIASEKDAGGFKGKIPVDDKPVELKVGFAQGPDPHAVGVLPEVRIVSPFSRSLELLNTERVVEFEVVNQVGAVITHRHIAAGQPRITLEFPNLPEGLYLVRVVDAAGGVRTLRAVKGH</sequence>
<evidence type="ECO:0000256" key="1">
    <source>
        <dbReference type="SAM" id="SignalP"/>
    </source>
</evidence>